<name>A0ABR8TV16_9CELL</name>
<dbReference type="RefSeq" id="WP_191800747.1">
    <property type="nucleotide sequence ID" value="NZ_JACSQF010000002.1"/>
</dbReference>
<dbReference type="InterPro" id="IPR020610">
    <property type="entry name" value="Thiolase_AS"/>
</dbReference>
<keyword evidence="2" id="KW-1133">Transmembrane helix</keyword>
<organism evidence="3 4">
    <name type="scientific">Oerskovia merdavium</name>
    <dbReference type="NCBI Taxonomy" id="2762227"/>
    <lineage>
        <taxon>Bacteria</taxon>
        <taxon>Bacillati</taxon>
        <taxon>Actinomycetota</taxon>
        <taxon>Actinomycetes</taxon>
        <taxon>Micrococcales</taxon>
        <taxon>Cellulomonadaceae</taxon>
        <taxon>Oerskovia</taxon>
    </lineage>
</organism>
<comment type="caution">
    <text evidence="3">The sequence shown here is derived from an EMBL/GenBank/DDBJ whole genome shotgun (WGS) entry which is preliminary data.</text>
</comment>
<sequence>MNATHIGPSNHDDELRSALRDLVDDASLPGLDTHLDVVRGRTRRRRAAKKVALGATTLCVAGALGVAAITLPQGVRPTPVAPAESPSPSAIPTQTSASPTFPAGIDATALACQQPAPIPTGDDLPAHLSVGVPALTAQTAGSVTAPVLLRFDGDARLRYADSATGAYIVTQGGVIVSSPLPAAETTGEATPAPGSSATWELELASSASCDPTTTQPSPLPAGDYEVFALHRFPLTGYSALRADGTWDEETTGALFDGWLVAEPVPLTIAPEPDPVTPAQEPVVVRDAIGADTSAVFAALRRAATTGAPVSLDLFAHTPLTDGPAGVRTLTIEPNTETGGRPRTTSDDGWSLELHGGALVPDDLQDWESFSRLLGTFTATFDGSGAKPIITLQEIVGATPVAPPPALEDRAVCSAFESSLNGTGEVSAIAQADVVALAADPARAVDSSVYREIKARWIASPRVWWAIQSSAETIRNWHLGGDAIMGACGGYWSH</sequence>
<evidence type="ECO:0000256" key="2">
    <source>
        <dbReference type="SAM" id="Phobius"/>
    </source>
</evidence>
<proteinExistence type="predicted"/>
<evidence type="ECO:0000313" key="4">
    <source>
        <dbReference type="Proteomes" id="UP000655570"/>
    </source>
</evidence>
<feature type="region of interest" description="Disordered" evidence="1">
    <location>
        <begin position="324"/>
        <end position="348"/>
    </location>
</feature>
<gene>
    <name evidence="3" type="ORF">H9641_02525</name>
</gene>
<feature type="transmembrane region" description="Helical" evidence="2">
    <location>
        <begin position="51"/>
        <end position="71"/>
    </location>
</feature>
<accession>A0ABR8TV16</accession>
<dbReference type="EMBL" id="JACSQF010000002">
    <property type="protein sequence ID" value="MBD7979595.1"/>
    <property type="molecule type" value="Genomic_DNA"/>
</dbReference>
<keyword evidence="2" id="KW-0472">Membrane</keyword>
<reference evidence="3 4" key="1">
    <citation type="submission" date="2020-08" db="EMBL/GenBank/DDBJ databases">
        <title>A Genomic Blueprint of the Chicken Gut Microbiome.</title>
        <authorList>
            <person name="Gilroy R."/>
            <person name="Ravi A."/>
            <person name="Getino M."/>
            <person name="Pursley I."/>
            <person name="Horton D.L."/>
            <person name="Alikhan N.-F."/>
            <person name="Baker D."/>
            <person name="Gharbi K."/>
            <person name="Hall N."/>
            <person name="Watson M."/>
            <person name="Adriaenssens E.M."/>
            <person name="Foster-Nyarko E."/>
            <person name="Jarju S."/>
            <person name="Secka A."/>
            <person name="Antonio M."/>
            <person name="Oren A."/>
            <person name="Chaudhuri R."/>
            <person name="La Ragione R.M."/>
            <person name="Hildebrand F."/>
            <person name="Pallen M.J."/>
        </authorList>
    </citation>
    <scope>NUCLEOTIDE SEQUENCE [LARGE SCALE GENOMIC DNA]</scope>
    <source>
        <strain evidence="3 4">Sa2CUA9</strain>
    </source>
</reference>
<evidence type="ECO:0000313" key="3">
    <source>
        <dbReference type="EMBL" id="MBD7979595.1"/>
    </source>
</evidence>
<keyword evidence="4" id="KW-1185">Reference proteome</keyword>
<protein>
    <submittedName>
        <fullName evidence="3">Uncharacterized protein</fullName>
    </submittedName>
</protein>
<dbReference type="Proteomes" id="UP000655570">
    <property type="component" value="Unassembled WGS sequence"/>
</dbReference>
<evidence type="ECO:0000256" key="1">
    <source>
        <dbReference type="SAM" id="MobiDB-lite"/>
    </source>
</evidence>
<dbReference type="PROSITE" id="PS00099">
    <property type="entry name" value="THIOLASE_3"/>
    <property type="match status" value="1"/>
</dbReference>
<keyword evidence="2" id="KW-0812">Transmembrane</keyword>